<proteinExistence type="predicted"/>
<evidence type="ECO:0000313" key="3">
    <source>
        <dbReference type="Proteomes" id="UP000225322"/>
    </source>
</evidence>
<dbReference type="Proteomes" id="UP000225322">
    <property type="component" value="Segment"/>
</dbReference>
<organism evidence="2 3">
    <name type="scientific">Caulobacter phage Sansa</name>
    <dbReference type="NCBI Taxonomy" id="1675600"/>
    <lineage>
        <taxon>Viruses</taxon>
        <taxon>Duplodnaviria</taxon>
        <taxon>Heunggongvirae</taxon>
        <taxon>Uroviricota</taxon>
        <taxon>Caudoviricetes</taxon>
        <taxon>Sansavirus</taxon>
        <taxon>Sansavirus sansa</taxon>
        <taxon>Caulobacter virus Sansa</taxon>
    </lineage>
</organism>
<accession>A0A0K1LLQ8</accession>
<keyword evidence="3" id="KW-1185">Reference proteome</keyword>
<dbReference type="Pfam" id="PF06074">
    <property type="entry name" value="Portal_Mu"/>
    <property type="match status" value="2"/>
</dbReference>
<reference evidence="2 3" key="1">
    <citation type="journal article" date="2015" name="Genome Announc.">
        <title>Complete Genome Sequence of Caulobacter crescentus Siphophage Sansa.</title>
        <authorList>
            <person name="Vara L."/>
            <person name="Kane A.A."/>
            <person name="Cahill J.L."/>
            <person name="Rasche E.S."/>
            <person name="Kuty Everett G.F."/>
        </authorList>
    </citation>
    <scope>NUCLEOTIDE SEQUENCE [LARGE SCALE GENOMIC DNA]</scope>
</reference>
<evidence type="ECO:0000256" key="1">
    <source>
        <dbReference type="SAM" id="MobiDB-lite"/>
    </source>
</evidence>
<gene>
    <name evidence="2" type="ORF">CPT_Sansa22</name>
</gene>
<sequence>MAGLTDKTREYGEQVTVYTDAMDSAGYIPELRGPLGLKRLAKMAETDDTVGAMMWAVETTMAQVVWSHEAAKDGKPSNDPKAAQAADFANTLLGDMEHSFQEHVDEAMSMLWAGFSICEILPKQRDGQNSKFPDGKWGIDALVARPQTSVSGWGVENGRVTTVKTMTTMGEKEIPLFKCLHYKIKGNSRTRPQGRSLFTNAYRSWYLKNDIQDAEAIGIRRELCGLPVASVPMADINAATKKGSDGKLSPEGEAALARITAFKTAVSKMRLNETSGLVKPSDPFLDEDGKPSMIPQYDFKILSGGGQRSMDPRAPIRDYDRAIARVAMMQFLHLGDRSTGSYALSDNQSTLALRSMRALVGKIIDEWNRKVLPLLWELNGMDKAYMPVLTSSPITEDSLEELGTFLERLSSAQLLLDEEPELKESMLSRIGIRRDRVTKPAGARARLRPAQPPTPEPARAAA</sequence>
<dbReference type="EMBL" id="KT001913">
    <property type="protein sequence ID" value="AKU43426.1"/>
    <property type="molecule type" value="Genomic_DNA"/>
</dbReference>
<evidence type="ECO:0000313" key="2">
    <source>
        <dbReference type="EMBL" id="AKU43426.1"/>
    </source>
</evidence>
<protein>
    <submittedName>
        <fullName evidence="2">Portal protein</fullName>
    </submittedName>
</protein>
<name>A0A0K1LLQ8_9CAUD</name>
<dbReference type="InterPro" id="IPR009279">
    <property type="entry name" value="Portal_Mu"/>
</dbReference>
<feature type="region of interest" description="Disordered" evidence="1">
    <location>
        <begin position="435"/>
        <end position="462"/>
    </location>
</feature>